<gene>
    <name evidence="1" type="ORF">PMAYCL1PPCAC_24608</name>
</gene>
<organism evidence="1 2">
    <name type="scientific">Pristionchus mayeri</name>
    <dbReference type="NCBI Taxonomy" id="1317129"/>
    <lineage>
        <taxon>Eukaryota</taxon>
        <taxon>Metazoa</taxon>
        <taxon>Ecdysozoa</taxon>
        <taxon>Nematoda</taxon>
        <taxon>Chromadorea</taxon>
        <taxon>Rhabditida</taxon>
        <taxon>Rhabditina</taxon>
        <taxon>Diplogasteromorpha</taxon>
        <taxon>Diplogasteroidea</taxon>
        <taxon>Neodiplogasteridae</taxon>
        <taxon>Pristionchus</taxon>
    </lineage>
</organism>
<protein>
    <submittedName>
        <fullName evidence="1">Uncharacterized protein</fullName>
    </submittedName>
</protein>
<name>A0AAN5D0R6_9BILA</name>
<evidence type="ECO:0000313" key="2">
    <source>
        <dbReference type="Proteomes" id="UP001328107"/>
    </source>
</evidence>
<dbReference type="EMBL" id="BTRK01000005">
    <property type="protein sequence ID" value="GMR54413.1"/>
    <property type="molecule type" value="Genomic_DNA"/>
</dbReference>
<accession>A0AAN5D0R6</accession>
<keyword evidence="2" id="KW-1185">Reference proteome</keyword>
<dbReference type="Proteomes" id="UP001328107">
    <property type="component" value="Unassembled WGS sequence"/>
</dbReference>
<reference evidence="2" key="1">
    <citation type="submission" date="2022-10" db="EMBL/GenBank/DDBJ databases">
        <title>Genome assembly of Pristionchus species.</title>
        <authorList>
            <person name="Yoshida K."/>
            <person name="Sommer R.J."/>
        </authorList>
    </citation>
    <scope>NUCLEOTIDE SEQUENCE [LARGE SCALE GENOMIC DNA]</scope>
    <source>
        <strain evidence="2">RS5460</strain>
    </source>
</reference>
<proteinExistence type="predicted"/>
<evidence type="ECO:0000313" key="1">
    <source>
        <dbReference type="EMBL" id="GMR54413.1"/>
    </source>
</evidence>
<sequence length="185" mass="20862">GGRREVRRRDGRGFHARFLFSLIDPSPRNHNLAFRLLLQLFRSHPTSTQNETHEIGLQGACECLPEELLLPSQSLSLLAEVLKEFHVDSPSPSHDRVVLRLPLDDHDGVVQPSLSLRDEMIRTSPCQSVARRIARTRPVHPSRSAKLTESNLNGRSIVADRLLALVVHDEFIASTRTERRPAESC</sequence>
<comment type="caution">
    <text evidence="1">The sequence shown here is derived from an EMBL/GenBank/DDBJ whole genome shotgun (WGS) entry which is preliminary data.</text>
</comment>
<feature type="non-terminal residue" evidence="1">
    <location>
        <position position="1"/>
    </location>
</feature>
<dbReference type="AlphaFoldDB" id="A0AAN5D0R6"/>